<accession>F4N9U9</accession>
<comment type="subcellular location">
    <subcellularLocation>
        <location evidence="1">Virion</location>
    </subcellularLocation>
</comment>
<keyword evidence="7" id="KW-1185">Reference proteome</keyword>
<dbReference type="Proteomes" id="UP000008465">
    <property type="component" value="Segment"/>
</dbReference>
<dbReference type="RefSeq" id="YP_004539119.1">
    <property type="nucleotide sequence ID" value="NC_015585.1"/>
</dbReference>
<reference evidence="7" key="1">
    <citation type="journal article" date="2011" name="Appl. Environ. Microbiol.">
        <title>Bacteriophages LIMElight and LIMEzero of Pantoea agglomerans, belonging to the "phiKMV-like viruses".</title>
        <authorList>
            <person name="Adriaenssens E.M."/>
            <person name="Ceyssens P.J."/>
            <person name="Dunon V."/>
            <person name="Ackermann H.W."/>
            <person name="Van Vaerenbergh J."/>
            <person name="Maes M."/>
            <person name="De Proft M."/>
            <person name="Lavigne R."/>
        </authorList>
    </citation>
    <scope>NUCLEOTIDE SEQUENCE [LARGE SCALE GENOMIC DNA]</scope>
</reference>
<evidence type="ECO:0000259" key="4">
    <source>
        <dbReference type="Pfam" id="PF03906"/>
    </source>
</evidence>
<dbReference type="InterPro" id="IPR054075">
    <property type="entry name" value="Gp53-like_C"/>
</dbReference>
<dbReference type="KEGG" id="vg:10894626"/>
<dbReference type="Pfam" id="PF03906">
    <property type="entry name" value="Phage_T7_tail"/>
    <property type="match status" value="1"/>
</dbReference>
<dbReference type="EMBL" id="FR751545">
    <property type="protein sequence ID" value="CBY88577.1"/>
    <property type="molecule type" value="Genomic_DNA"/>
</dbReference>
<dbReference type="GO" id="GO:0098015">
    <property type="term" value="C:virus tail"/>
    <property type="evidence" value="ECO:0007669"/>
    <property type="project" value="UniProtKB-KW"/>
</dbReference>
<keyword evidence="2" id="KW-1227">Viral tail protein</keyword>
<feature type="domain" description="Putative tail fiber protein gp53-like C-terminal" evidence="5">
    <location>
        <begin position="401"/>
        <end position="478"/>
    </location>
</feature>
<evidence type="ECO:0008006" key="8">
    <source>
        <dbReference type="Google" id="ProtNLM"/>
    </source>
</evidence>
<evidence type="ECO:0000313" key="6">
    <source>
        <dbReference type="EMBL" id="CBY88577.1"/>
    </source>
</evidence>
<feature type="domain" description="Bacteriophage T7 tail fibre protein-like N-terminal" evidence="4">
    <location>
        <begin position="3"/>
        <end position="91"/>
    </location>
</feature>
<evidence type="ECO:0000256" key="3">
    <source>
        <dbReference type="ARBA" id="ARBA00022844"/>
    </source>
</evidence>
<evidence type="ECO:0000259" key="5">
    <source>
        <dbReference type="Pfam" id="PF21882"/>
    </source>
</evidence>
<dbReference type="GeneID" id="10894626"/>
<evidence type="ECO:0000256" key="2">
    <source>
        <dbReference type="ARBA" id="ARBA00022732"/>
    </source>
</evidence>
<protein>
    <recommendedName>
        <fullName evidence="8">Tail fiber protein</fullName>
    </recommendedName>
</protein>
<dbReference type="Gene3D" id="2.60.40.3940">
    <property type="match status" value="1"/>
</dbReference>
<proteinExistence type="predicted"/>
<dbReference type="InterPro" id="IPR005604">
    <property type="entry name" value="Phage_T7_tail_fibre-like_N"/>
</dbReference>
<dbReference type="OrthoDB" id="21389at10239"/>
<dbReference type="Pfam" id="PF21882">
    <property type="entry name" value="Gp53-like_C"/>
    <property type="match status" value="1"/>
</dbReference>
<evidence type="ECO:0000313" key="7">
    <source>
        <dbReference type="Proteomes" id="UP000008465"/>
    </source>
</evidence>
<name>F4N9U9_9CAUD</name>
<organism evidence="6 7">
    <name type="scientific">Pantoea phage LIMEzero</name>
    <dbReference type="NCBI Taxonomy" id="943335"/>
    <lineage>
        <taxon>Viruses</taxon>
        <taxon>Duplodnaviria</taxon>
        <taxon>Heunggongvirae</taxon>
        <taxon>Uroviricota</taxon>
        <taxon>Caudoviricetes</taxon>
        <taxon>Autographivirales</taxon>
        <taxon>Autoscriptoviridae</taxon>
        <taxon>Stentvirinae</taxon>
        <taxon>Waewaevirus</taxon>
        <taxon>Waewaevirus limezero</taxon>
    </lineage>
</organism>
<evidence type="ECO:0000256" key="1">
    <source>
        <dbReference type="ARBA" id="ARBA00004328"/>
    </source>
</evidence>
<sequence length="479" mass="48194">MATVNRYEGDGTTTSFAVTFPQYSWTSIVVLLDQVEQTTGYVYNSITKSIVFATAPADGVSITLKRLSSTDLLYKFSEGAAFTGVNLDADFNQFASAVEEVNNAVDKYYVDDLLTDEIKARQEADASLQSQITGGTPTLGNQISTVSWHGQTITNSIDVPAGMNAFSVGPQVTIAPGQSVNLGEGSHWSILGNAFEIDDLYNLTANNITTSDGASTVSVATLAGLDGRTTSLETRMTTEEGKTQPINKGGTGATDAAAARTNLGLGTIATQAASAVSIGGGTIAGINDLAVADGGTGASTAAVARSNLGAAASGANTDITSITGSAATLTTPRSIRTNLASTTAVNFDGSTNITPGVTGTLPIANGGTGGATVAAAHAALGQLYSAGVLTVPNGAGTPVKIQAGSSTGTTDASGNLAITYPSAFSTNVLAVIPTNGDSATGDIIMSVQGFSTANLTGFSVHCSGSVSAARRINWIAIGI</sequence>
<keyword evidence="3" id="KW-0946">Virion</keyword>